<dbReference type="Proteomes" id="UP000620147">
    <property type="component" value="Unassembled WGS sequence"/>
</dbReference>
<evidence type="ECO:0000313" key="1">
    <source>
        <dbReference type="EMBL" id="GFO89390.1"/>
    </source>
</evidence>
<accession>A0ABQ1E335</accession>
<dbReference type="EMBL" id="BLYJ01000045">
    <property type="protein sequence ID" value="GFO89390.1"/>
    <property type="molecule type" value="Genomic_DNA"/>
</dbReference>
<keyword evidence="2" id="KW-1185">Reference proteome</keyword>
<gene>
    <name evidence="1" type="ORF">BUFA31_25540</name>
</gene>
<comment type="caution">
    <text evidence="1">The sequence shown here is derived from an EMBL/GenBank/DDBJ whole genome shotgun (WGS) entry which is preliminary data.</text>
</comment>
<dbReference type="RefSeq" id="WP_188886659.1">
    <property type="nucleotide sequence ID" value="NZ_BLYJ01000045.1"/>
</dbReference>
<protein>
    <submittedName>
        <fullName evidence="1">Uncharacterized protein</fullName>
    </submittedName>
</protein>
<evidence type="ECO:0000313" key="2">
    <source>
        <dbReference type="Proteomes" id="UP000620147"/>
    </source>
</evidence>
<reference evidence="1 2" key="1">
    <citation type="submission" date="2020-06" db="EMBL/GenBank/DDBJ databases">
        <title>Characterization of fructooligosaccharide metabolism and fructooligosaccharide-degrading enzymes in human commensal butyrate producers.</title>
        <authorList>
            <person name="Tanno H."/>
            <person name="Fujii T."/>
            <person name="Hirano K."/>
            <person name="Maeno S."/>
            <person name="Tonozuka T."/>
            <person name="Sakamoto M."/>
            <person name="Ohkuma M."/>
            <person name="Tochio T."/>
            <person name="Endo A."/>
        </authorList>
    </citation>
    <scope>NUCLEOTIDE SEQUENCE [LARGE SCALE GENOMIC DNA]</scope>
    <source>
        <strain evidence="1 2">JCM 31056</strain>
    </source>
</reference>
<name>A0ABQ1E335_9FIRM</name>
<proteinExistence type="predicted"/>
<organism evidence="1 2">
    <name type="scientific">Butyricicoccus faecihominis</name>
    <dbReference type="NCBI Taxonomy" id="1712515"/>
    <lineage>
        <taxon>Bacteria</taxon>
        <taxon>Bacillati</taxon>
        <taxon>Bacillota</taxon>
        <taxon>Clostridia</taxon>
        <taxon>Eubacteriales</taxon>
        <taxon>Butyricicoccaceae</taxon>
        <taxon>Butyricicoccus</taxon>
    </lineage>
</organism>
<sequence>MLTLDRKEERPQSETITAVKDDIFEFEQHRGVRYVLDQLHSFFATCGLMKLPCDNPFSFFVTLNYLLHHPDKLTIDGRPDDLESYRLIIEDILMLYASYGNTIFEFASVADDTVFNYLWEQPSLPWIGEELDRFDLKERVCELVEWAERREIYKLYPELIQYNEQAHNLKQIELAERLTPRIVYKPSDIVAPDDFVLDLYHLFLLFYAKTHSTACEIQVGATLPNREQNLKQYVEGLLRLREIEKKFLALLKSDVEVSEPTEKITPLDVGKMSEYVVQLVKLEADYPELFHKTDNSNVKPCVALGKFYKQWKDDGSNIDPRLNSNKSQDAALSNLRYATSQYSPSQLRKLQGRLKELLHSYADNVVYRFFDSAYKEMMMGAIPQLAPIYLWHLFVAYADPLYQQKTYLFEDSAKKADFSGDAVLKLNMSCWQSEERKSDCLTAYKCTLYDELICYFDKKPIKLKYPTQAEVSKWLNIVNWDKVISTRSTFVTDKVFCQYLLQKCLRTNFHLYTDTGITGVTLETRVPLYRLYRPLYDALHSMDGELWKQMPSNKPLTVTLEQADEFYNMKRSDNAALTFLRESQGRLPVSRRKNLPLGVCKNIVREALIRQNGNPIGCIDSYIVQHKELSDFAGKSAENQDLLRLTIYRMSLERAAHTLSRDLMESSMQLFDQWVMREALERMWKHFFEEHKEMFRIKRITDKIKVGPLKIYGRVLCRVDLLQGKLPTPSEIAQKSYLAVMEGKALDQCGEYISEVCSHFIEAVYQMQPSSTDWAAEYTKTALQAMQSGFSGVALPEYTVYTGIADNARDAEAIHAALSERYVMQYKNPIRHMIEKCGEDFSVLACVRCKDLEADTLDALSSVSFWLAQDCVHAVIIRYDDKLTHTAEQHIASLASRLAVPLFLQSENQTYDKQCALLQNTAIFGFESGLS</sequence>